<proteinExistence type="predicted"/>
<name>A0A0C2D946_9BILA</name>
<dbReference type="Proteomes" id="UP000054047">
    <property type="component" value="Unassembled WGS sequence"/>
</dbReference>
<keyword evidence="3" id="KW-1185">Reference proteome</keyword>
<dbReference type="AlphaFoldDB" id="A0A0C2D946"/>
<accession>A0A0C2D946</accession>
<feature type="compositionally biased region" description="Basic and acidic residues" evidence="1">
    <location>
        <begin position="308"/>
        <end position="321"/>
    </location>
</feature>
<organism evidence="2 3">
    <name type="scientific">Ancylostoma duodenale</name>
    <dbReference type="NCBI Taxonomy" id="51022"/>
    <lineage>
        <taxon>Eukaryota</taxon>
        <taxon>Metazoa</taxon>
        <taxon>Ecdysozoa</taxon>
        <taxon>Nematoda</taxon>
        <taxon>Chromadorea</taxon>
        <taxon>Rhabditida</taxon>
        <taxon>Rhabditina</taxon>
        <taxon>Rhabditomorpha</taxon>
        <taxon>Strongyloidea</taxon>
        <taxon>Ancylostomatidae</taxon>
        <taxon>Ancylostomatinae</taxon>
        <taxon>Ancylostoma</taxon>
    </lineage>
</organism>
<reference evidence="2 3" key="1">
    <citation type="submission" date="2013-12" db="EMBL/GenBank/DDBJ databases">
        <title>Draft genome of the parsitic nematode Ancylostoma duodenale.</title>
        <authorList>
            <person name="Mitreva M."/>
        </authorList>
    </citation>
    <scope>NUCLEOTIDE SEQUENCE [LARGE SCALE GENOMIC DNA]</scope>
    <source>
        <strain evidence="2 3">Zhejiang</strain>
    </source>
</reference>
<evidence type="ECO:0000313" key="3">
    <source>
        <dbReference type="Proteomes" id="UP000054047"/>
    </source>
</evidence>
<dbReference type="OrthoDB" id="5876859at2759"/>
<evidence type="ECO:0000313" key="2">
    <source>
        <dbReference type="EMBL" id="KIH66263.1"/>
    </source>
</evidence>
<evidence type="ECO:0000256" key="1">
    <source>
        <dbReference type="SAM" id="MobiDB-lite"/>
    </source>
</evidence>
<protein>
    <submittedName>
        <fullName evidence="2">Uncharacterized protein</fullName>
    </submittedName>
</protein>
<dbReference type="EMBL" id="KN727194">
    <property type="protein sequence ID" value="KIH66263.1"/>
    <property type="molecule type" value="Genomic_DNA"/>
</dbReference>
<feature type="region of interest" description="Disordered" evidence="1">
    <location>
        <begin position="40"/>
        <end position="59"/>
    </location>
</feature>
<gene>
    <name evidence="2" type="ORF">ANCDUO_03406</name>
</gene>
<feature type="region of interest" description="Disordered" evidence="1">
    <location>
        <begin position="209"/>
        <end position="353"/>
    </location>
</feature>
<sequence>MEKVDYCNIMMNCTTPSTSALPEEEEQVAKKAKVKDAPIPVPVPIEENSQRKLPAQQTPLHEQLLRLDYSTILRERNSNLARLPATKTLKPPPENKRYETEQPTAILPPPATVTQPVFVPIPVHNRRESLVKEVEREIRIVAPPKPETVDVGVNTDPWPVEKKRKVKKVDKVQVRQAPVIHSPLVEVDGDLGDDVSVHLERWHSAETVLPKGDVPDNTPFVFIRNPKPKGTPKEPPRATSAPFVAEPDQQEQEKPQKDPPVPAGMPRRFRSPPPAENSAPPSKRTIRSPPTAKRPGPKLRRIPSPPKENVERGGPVEKIPEETTESAPQIPPKRTRSQREVQPCRQEQTRSKA</sequence>